<comment type="caution">
    <text evidence="1">The sequence shown here is derived from an EMBL/GenBank/DDBJ whole genome shotgun (WGS) entry which is preliminary data.</text>
</comment>
<gene>
    <name evidence="1" type="ORF">K488DRAFT_46505</name>
</gene>
<proteinExistence type="predicted"/>
<keyword evidence="2" id="KW-1185">Reference proteome</keyword>
<sequence length="272" mass="30528">MSLKEGVWGPVTATLDWCEENYQFSDYIAECANTFSNIITIWFAVYGARAAAIQGLPALYITSLAGLGLVGIGSFAFHATLLYEAQMADELPMIYCASWALFVMLDTVPGPSNASRRWSLLAGTVLFDVFFTISYYFYRNPAYHQIVFACLLLSTAMRTVYITRFSSAARHIPDAKKKEANRLYTIGAGLFAFGFLIWNLDNAFCNVLTGWKRSIGWPAGFLLEGHSWWHVFTVRADYCPSLLVKDRPDAYEIAYHSGLPVVRRTETKAKPN</sequence>
<dbReference type="EMBL" id="MU273508">
    <property type="protein sequence ID" value="KAI0033968.1"/>
    <property type="molecule type" value="Genomic_DNA"/>
</dbReference>
<reference evidence="1" key="2">
    <citation type="journal article" date="2022" name="New Phytol.">
        <title>Evolutionary transition to the ectomycorrhizal habit in the genomes of a hyperdiverse lineage of mushroom-forming fungi.</title>
        <authorList>
            <person name="Looney B."/>
            <person name="Miyauchi S."/>
            <person name="Morin E."/>
            <person name="Drula E."/>
            <person name="Courty P.E."/>
            <person name="Kohler A."/>
            <person name="Kuo A."/>
            <person name="LaButti K."/>
            <person name="Pangilinan J."/>
            <person name="Lipzen A."/>
            <person name="Riley R."/>
            <person name="Andreopoulos W."/>
            <person name="He G."/>
            <person name="Johnson J."/>
            <person name="Nolan M."/>
            <person name="Tritt A."/>
            <person name="Barry K.W."/>
            <person name="Grigoriev I.V."/>
            <person name="Nagy L.G."/>
            <person name="Hibbett D."/>
            <person name="Henrissat B."/>
            <person name="Matheny P.B."/>
            <person name="Labbe J."/>
            <person name="Martin F.M."/>
        </authorList>
    </citation>
    <scope>NUCLEOTIDE SEQUENCE</scope>
    <source>
        <strain evidence="1">EC-137</strain>
    </source>
</reference>
<evidence type="ECO:0000313" key="2">
    <source>
        <dbReference type="Proteomes" id="UP000814128"/>
    </source>
</evidence>
<protein>
    <submittedName>
        <fullName evidence="1">Ceramidase</fullName>
    </submittedName>
</protein>
<evidence type="ECO:0000313" key="1">
    <source>
        <dbReference type="EMBL" id="KAI0033968.1"/>
    </source>
</evidence>
<name>A0ACB8QR14_9AGAM</name>
<accession>A0ACB8QR14</accession>
<organism evidence="1 2">
    <name type="scientific">Vararia minispora EC-137</name>
    <dbReference type="NCBI Taxonomy" id="1314806"/>
    <lineage>
        <taxon>Eukaryota</taxon>
        <taxon>Fungi</taxon>
        <taxon>Dikarya</taxon>
        <taxon>Basidiomycota</taxon>
        <taxon>Agaricomycotina</taxon>
        <taxon>Agaricomycetes</taxon>
        <taxon>Russulales</taxon>
        <taxon>Lachnocladiaceae</taxon>
        <taxon>Vararia</taxon>
    </lineage>
</organism>
<reference evidence="1" key="1">
    <citation type="submission" date="2021-02" db="EMBL/GenBank/DDBJ databases">
        <authorList>
            <consortium name="DOE Joint Genome Institute"/>
            <person name="Ahrendt S."/>
            <person name="Looney B.P."/>
            <person name="Miyauchi S."/>
            <person name="Morin E."/>
            <person name="Drula E."/>
            <person name="Courty P.E."/>
            <person name="Chicoki N."/>
            <person name="Fauchery L."/>
            <person name="Kohler A."/>
            <person name="Kuo A."/>
            <person name="Labutti K."/>
            <person name="Pangilinan J."/>
            <person name="Lipzen A."/>
            <person name="Riley R."/>
            <person name="Andreopoulos W."/>
            <person name="He G."/>
            <person name="Johnson J."/>
            <person name="Barry K.W."/>
            <person name="Grigoriev I.V."/>
            <person name="Nagy L."/>
            <person name="Hibbett D."/>
            <person name="Henrissat B."/>
            <person name="Matheny P.B."/>
            <person name="Labbe J."/>
            <person name="Martin F."/>
        </authorList>
    </citation>
    <scope>NUCLEOTIDE SEQUENCE</scope>
    <source>
        <strain evidence="1">EC-137</strain>
    </source>
</reference>
<dbReference type="Proteomes" id="UP000814128">
    <property type="component" value="Unassembled WGS sequence"/>
</dbReference>